<organism evidence="1">
    <name type="scientific">Arundo donax</name>
    <name type="common">Giant reed</name>
    <name type="synonym">Donax arundinaceus</name>
    <dbReference type="NCBI Taxonomy" id="35708"/>
    <lineage>
        <taxon>Eukaryota</taxon>
        <taxon>Viridiplantae</taxon>
        <taxon>Streptophyta</taxon>
        <taxon>Embryophyta</taxon>
        <taxon>Tracheophyta</taxon>
        <taxon>Spermatophyta</taxon>
        <taxon>Magnoliopsida</taxon>
        <taxon>Liliopsida</taxon>
        <taxon>Poales</taxon>
        <taxon>Poaceae</taxon>
        <taxon>PACMAD clade</taxon>
        <taxon>Arundinoideae</taxon>
        <taxon>Arundineae</taxon>
        <taxon>Arundo</taxon>
    </lineage>
</organism>
<reference evidence="1" key="1">
    <citation type="submission" date="2014-09" db="EMBL/GenBank/DDBJ databases">
        <authorList>
            <person name="Magalhaes I.L.F."/>
            <person name="Oliveira U."/>
            <person name="Santos F.R."/>
            <person name="Vidigal T.H.D.A."/>
            <person name="Brescovit A.D."/>
            <person name="Santos A.J."/>
        </authorList>
    </citation>
    <scope>NUCLEOTIDE SEQUENCE</scope>
    <source>
        <tissue evidence="1">Shoot tissue taken approximately 20 cm above the soil surface</tissue>
    </source>
</reference>
<dbReference type="EMBL" id="GBRH01177593">
    <property type="protein sequence ID" value="JAE20303.1"/>
    <property type="molecule type" value="Transcribed_RNA"/>
</dbReference>
<evidence type="ECO:0000313" key="1">
    <source>
        <dbReference type="EMBL" id="JAE20303.1"/>
    </source>
</evidence>
<accession>A0A0A9GHX5</accession>
<protein>
    <submittedName>
        <fullName evidence="1">Uncharacterized protein</fullName>
    </submittedName>
</protein>
<name>A0A0A9GHX5_ARUDO</name>
<sequence length="63" mass="6978">MLHLTRCSSLKVSSLTFSLNRYCCQRIPCMISANCSVSCSFMLKSSWALYPIISVPASWNAVA</sequence>
<dbReference type="AlphaFoldDB" id="A0A0A9GHX5"/>
<proteinExistence type="predicted"/>
<reference evidence="1" key="2">
    <citation type="journal article" date="2015" name="Data Brief">
        <title>Shoot transcriptome of the giant reed, Arundo donax.</title>
        <authorList>
            <person name="Barrero R.A."/>
            <person name="Guerrero F.D."/>
            <person name="Moolhuijzen P."/>
            <person name="Goolsby J.A."/>
            <person name="Tidwell J."/>
            <person name="Bellgard S.E."/>
            <person name="Bellgard M.I."/>
        </authorList>
    </citation>
    <scope>NUCLEOTIDE SEQUENCE</scope>
    <source>
        <tissue evidence="1">Shoot tissue taken approximately 20 cm above the soil surface</tissue>
    </source>
</reference>